<keyword evidence="1" id="KW-0472">Membrane</keyword>
<feature type="transmembrane region" description="Helical" evidence="1">
    <location>
        <begin position="825"/>
        <end position="843"/>
    </location>
</feature>
<dbReference type="EMBL" id="BAABBF010000011">
    <property type="protein sequence ID" value="GAA3722544.1"/>
    <property type="molecule type" value="Genomic_DNA"/>
</dbReference>
<name>A0ABP7EVB4_9SPHN</name>
<feature type="transmembrane region" description="Helical" evidence="1">
    <location>
        <begin position="342"/>
        <end position="361"/>
    </location>
</feature>
<evidence type="ECO:0000313" key="3">
    <source>
        <dbReference type="Proteomes" id="UP001500523"/>
    </source>
</evidence>
<evidence type="ECO:0000313" key="2">
    <source>
        <dbReference type="EMBL" id="GAA3722544.1"/>
    </source>
</evidence>
<feature type="transmembrane region" description="Helical" evidence="1">
    <location>
        <begin position="646"/>
        <end position="663"/>
    </location>
</feature>
<feature type="transmembrane region" description="Helical" evidence="1">
    <location>
        <begin position="267"/>
        <end position="284"/>
    </location>
</feature>
<keyword evidence="3" id="KW-1185">Reference proteome</keyword>
<feature type="transmembrane region" description="Helical" evidence="1">
    <location>
        <begin position="399"/>
        <end position="420"/>
    </location>
</feature>
<organism evidence="2 3">
    <name type="scientific">Sphingomonas cynarae</name>
    <dbReference type="NCBI Taxonomy" id="930197"/>
    <lineage>
        <taxon>Bacteria</taxon>
        <taxon>Pseudomonadati</taxon>
        <taxon>Pseudomonadota</taxon>
        <taxon>Alphaproteobacteria</taxon>
        <taxon>Sphingomonadales</taxon>
        <taxon>Sphingomonadaceae</taxon>
        <taxon>Sphingomonas</taxon>
    </lineage>
</organism>
<dbReference type="InterPro" id="IPR014600">
    <property type="entry name" value="UCP035905_mem"/>
</dbReference>
<dbReference type="InterPro" id="IPR019286">
    <property type="entry name" value="DUF2339_TM"/>
</dbReference>
<dbReference type="RefSeq" id="WP_344694526.1">
    <property type="nucleotide sequence ID" value="NZ_BAABBF010000011.1"/>
</dbReference>
<feature type="transmembrane region" description="Helical" evidence="1">
    <location>
        <begin position="432"/>
        <end position="450"/>
    </location>
</feature>
<feature type="transmembrane region" description="Helical" evidence="1">
    <location>
        <begin position="675"/>
        <end position="698"/>
    </location>
</feature>
<proteinExistence type="predicted"/>
<evidence type="ECO:0000256" key="1">
    <source>
        <dbReference type="SAM" id="Phobius"/>
    </source>
</evidence>
<reference evidence="3" key="1">
    <citation type="journal article" date="2019" name="Int. J. Syst. Evol. Microbiol.">
        <title>The Global Catalogue of Microorganisms (GCM) 10K type strain sequencing project: providing services to taxonomists for standard genome sequencing and annotation.</title>
        <authorList>
            <consortium name="The Broad Institute Genomics Platform"/>
            <consortium name="The Broad Institute Genome Sequencing Center for Infectious Disease"/>
            <person name="Wu L."/>
            <person name="Ma J."/>
        </authorList>
    </citation>
    <scope>NUCLEOTIDE SEQUENCE [LARGE SCALE GENOMIC DNA]</scope>
    <source>
        <strain evidence="3">JCM 17498</strain>
    </source>
</reference>
<feature type="transmembrane region" description="Helical" evidence="1">
    <location>
        <begin position="290"/>
        <end position="308"/>
    </location>
</feature>
<keyword evidence="1" id="KW-0812">Transmembrane</keyword>
<feature type="transmembrane region" description="Helical" evidence="1">
    <location>
        <begin position="216"/>
        <end position="234"/>
    </location>
</feature>
<dbReference type="PANTHER" id="PTHR38434:SF1">
    <property type="entry name" value="BLL2549 PROTEIN"/>
    <property type="match status" value="1"/>
</dbReference>
<feature type="transmembrane region" description="Helical" evidence="1">
    <location>
        <begin position="480"/>
        <end position="497"/>
    </location>
</feature>
<feature type="transmembrane region" description="Helical" evidence="1">
    <location>
        <begin position="582"/>
        <end position="602"/>
    </location>
</feature>
<dbReference type="PANTHER" id="PTHR38434">
    <property type="entry name" value="BLL2549 PROTEIN"/>
    <property type="match status" value="1"/>
</dbReference>
<dbReference type="Pfam" id="PF10101">
    <property type="entry name" value="DUF2339"/>
    <property type="match status" value="1"/>
</dbReference>
<feature type="transmembrane region" description="Helical" evidence="1">
    <location>
        <begin position="186"/>
        <end position="204"/>
    </location>
</feature>
<gene>
    <name evidence="2" type="ORF">GCM10022268_33390</name>
</gene>
<accession>A0ABP7EVB4</accession>
<keyword evidence="1" id="KW-1133">Transmembrane helix</keyword>
<feature type="transmembrane region" description="Helical" evidence="1">
    <location>
        <begin position="158"/>
        <end position="180"/>
    </location>
</feature>
<dbReference type="PIRSF" id="PIRSF035905">
    <property type="entry name" value="UCP035905_mp"/>
    <property type="match status" value="1"/>
</dbReference>
<comment type="caution">
    <text evidence="2">The sequence shown here is derived from an EMBL/GenBank/DDBJ whole genome shotgun (WGS) entry which is preliminary data.</text>
</comment>
<feature type="transmembrane region" description="Helical" evidence="1">
    <location>
        <begin position="863"/>
        <end position="884"/>
    </location>
</feature>
<dbReference type="Proteomes" id="UP001500523">
    <property type="component" value="Unassembled WGS sequence"/>
</dbReference>
<feature type="transmembrane region" description="Helical" evidence="1">
    <location>
        <begin position="545"/>
        <end position="562"/>
    </location>
</feature>
<feature type="transmembrane region" description="Helical" evidence="1">
    <location>
        <begin position="891"/>
        <end position="909"/>
    </location>
</feature>
<feature type="transmembrane region" description="Helical" evidence="1">
    <location>
        <begin position="503"/>
        <end position="524"/>
    </location>
</feature>
<feature type="transmembrane region" description="Helical" evidence="1">
    <location>
        <begin position="614"/>
        <end position="631"/>
    </location>
</feature>
<feature type="transmembrane region" description="Helical" evidence="1">
    <location>
        <begin position="6"/>
        <end position="34"/>
    </location>
</feature>
<feature type="transmembrane region" description="Helical" evidence="1">
    <location>
        <begin position="713"/>
        <end position="730"/>
    </location>
</feature>
<protein>
    <submittedName>
        <fullName evidence="2">DUF2339 domain-containing protein</fullName>
    </submittedName>
</protein>
<feature type="transmembrane region" description="Helical" evidence="1">
    <location>
        <begin position="315"/>
        <end position="336"/>
    </location>
</feature>
<sequence>MILWSALLAALVGWVLAGYSEHGLILGGIVGALVGWAGRRMIRMEVATATAPLQAQIDLLATRLHEREESVPAPASMSAPAPMPTEPVVAPADPFPDEEEPVGMVGFDPAVWRAPPGTPAPAPATPAPVEPTPVAPAEPGLVEAAIARARDWLLGGNTIVRLGLVVLFVGLSFLASYAAAAGLFPIEFRLAVVAAIGVALLVTGFRTRTGRPGFGLALQGGGVAILYLTLFAAAKLYDTVPVGAAFALMIVVCAAGCALALLQRSQALALTAFAGGFAVPLLLSDGTGDVVGLFAYYTLLNLAILFIAGRRSWRLLNLLGFLATFGVMTLWEAASYQPADFAAGQVFLIVSVLIYVATGMMQARATPGRFGNVVDTTLSFGPALAGFGLQVGLVHNRPFGSAFAALGFAALYLGIAAFTMRHRRDDLRVMNETMLAIGIGFVTLAVPLALGARWTSAVWALEGAGAVWVGMRQARWMPRLFGLLLQSVAALLCLIALNVAPLVGAGFVGPVLIALALGITAWWLRMPLPHSGSRFARGYARIEAVLGDPAFLVAFGFWWLAWAVEAGRHLPPVERGGMPLPVFAGSTRALLMMLAYVGSAWGAQAIGRRLRWPVAGWPARAALIALAAGFVAEKAAGSHVLSAPDWAIWAVSIALHLHMLHRIDRDGDAAARQPIVRAAHAGGVWLGGALAIDSVLFVLERTGLSTRGAWEEAALLTTVAAILAGLTRWTRGALQGRGIPRWPLARHETDYGWYAALPVAALLVPATLLVALFSSGSADPLPYVPPLNPADLSVALALATLEWWRRAIGAANLPNPGAAALGGRAARGMIAWLAFVAVNTVWLRIAHHLLGVAWDPGALLSSFVVQTGLAILWTLVALALMVVAHRRMRRTLWLIGAALLGLTVVKLLLIDMNGSGGGARIVAFIVVGLLMLVVGYLAPLPPKGQAVTGEGR</sequence>
<feature type="transmembrane region" description="Helical" evidence="1">
    <location>
        <begin position="921"/>
        <end position="938"/>
    </location>
</feature>
<feature type="transmembrane region" description="Helical" evidence="1">
    <location>
        <begin position="240"/>
        <end position="262"/>
    </location>
</feature>
<feature type="transmembrane region" description="Helical" evidence="1">
    <location>
        <begin position="751"/>
        <end position="774"/>
    </location>
</feature>